<gene>
    <name evidence="11" type="ORF">EDS130_LOCUS13726</name>
</gene>
<proteinExistence type="inferred from homology"/>
<evidence type="ECO:0000256" key="6">
    <source>
        <dbReference type="PIRSR" id="PIRSR601211-3"/>
    </source>
</evidence>
<evidence type="ECO:0000256" key="4">
    <source>
        <dbReference type="ARBA" id="ARBA00029903"/>
    </source>
</evidence>
<evidence type="ECO:0000256" key="1">
    <source>
        <dbReference type="ARBA" id="ARBA00004613"/>
    </source>
</evidence>
<dbReference type="GO" id="GO:0050482">
    <property type="term" value="P:arachidonate secretion"/>
    <property type="evidence" value="ECO:0007669"/>
    <property type="project" value="InterPro"/>
</dbReference>
<evidence type="ECO:0000313" key="11">
    <source>
        <dbReference type="EMBL" id="CAF0978148.1"/>
    </source>
</evidence>
<feature type="binding site" evidence="5">
    <location>
        <position position="56"/>
    </location>
    <ligand>
        <name>Ca(2+)</name>
        <dbReference type="ChEBI" id="CHEBI:29108"/>
    </ligand>
</feature>
<sequence length="148" mass="16646">MMKLVFLFVLTIALVAGSETTQSSLESRGLFGFAQFIWHYTGRNPLDYNDYGCWCGIGRKDTKAVDAVDECCKAHDACYENIFYLSVSSLCLNGVDTAEYKASNRKRHTLRTTRETPQIVFVILVFVFFLPPFCARAFSPVTACRLTG</sequence>
<dbReference type="AlphaFoldDB" id="A0A814F4M1"/>
<dbReference type="GO" id="GO:0005576">
    <property type="term" value="C:extracellular region"/>
    <property type="evidence" value="ECO:0007669"/>
    <property type="project" value="UniProtKB-SubCell"/>
</dbReference>
<dbReference type="OrthoDB" id="5841574at2759"/>
<dbReference type="PANTHER" id="PTHR11716:SF100">
    <property type="entry name" value="PHOSPHOLIPASE A2"/>
    <property type="match status" value="1"/>
</dbReference>
<feature type="signal peptide" evidence="9">
    <location>
        <begin position="1"/>
        <end position="17"/>
    </location>
</feature>
<dbReference type="Pfam" id="PF00068">
    <property type="entry name" value="Phospholip_A2_1"/>
    <property type="match status" value="1"/>
</dbReference>
<keyword evidence="9" id="KW-0732">Signal</keyword>
<comment type="caution">
    <text evidence="11">The sequence shown here is derived from an EMBL/GenBank/DDBJ whole genome shotgun (WGS) entry which is preliminary data.</text>
</comment>
<keyword evidence="5" id="KW-0479">Metal-binding</keyword>
<dbReference type="InterPro" id="IPR036444">
    <property type="entry name" value="PLipase_A2_dom_sf"/>
</dbReference>
<keyword evidence="3 6" id="KW-1015">Disulfide bond</keyword>
<evidence type="ECO:0000256" key="8">
    <source>
        <dbReference type="SAM" id="Phobius"/>
    </source>
</evidence>
<evidence type="ECO:0000259" key="10">
    <source>
        <dbReference type="SMART" id="SM00085"/>
    </source>
</evidence>
<dbReference type="InterPro" id="IPR001211">
    <property type="entry name" value="PLA2"/>
</dbReference>
<dbReference type="GO" id="GO:0005543">
    <property type="term" value="F:phospholipid binding"/>
    <property type="evidence" value="ECO:0007669"/>
    <property type="project" value="TreeGrafter"/>
</dbReference>
<dbReference type="PROSITE" id="PS00118">
    <property type="entry name" value="PA2_HIS"/>
    <property type="match status" value="1"/>
</dbReference>
<evidence type="ECO:0000313" key="12">
    <source>
        <dbReference type="Proteomes" id="UP000663852"/>
    </source>
</evidence>
<name>A0A814F4M1_ADIRI</name>
<comment type="cofactor">
    <cofactor evidence="5">
        <name>Ca(2+)</name>
        <dbReference type="ChEBI" id="CHEBI:29108"/>
    </cofactor>
    <text evidence="5">Binds 1 Ca(2+) ion per subunit.</text>
</comment>
<feature type="domain" description="Phospholipase A2-like central" evidence="10">
    <location>
        <begin position="29"/>
        <end position="109"/>
    </location>
</feature>
<organism evidence="11 12">
    <name type="scientific">Adineta ricciae</name>
    <name type="common">Rotifer</name>
    <dbReference type="NCBI Taxonomy" id="249248"/>
    <lineage>
        <taxon>Eukaryota</taxon>
        <taxon>Metazoa</taxon>
        <taxon>Spiralia</taxon>
        <taxon>Gnathifera</taxon>
        <taxon>Rotifera</taxon>
        <taxon>Eurotatoria</taxon>
        <taxon>Bdelloidea</taxon>
        <taxon>Adinetida</taxon>
        <taxon>Adinetidae</taxon>
        <taxon>Adineta</taxon>
    </lineage>
</organism>
<comment type="subcellular location">
    <subcellularLocation>
        <location evidence="1">Secreted</location>
    </subcellularLocation>
</comment>
<dbReference type="EMBL" id="CAJNOJ010000055">
    <property type="protein sequence ID" value="CAF0978148.1"/>
    <property type="molecule type" value="Genomic_DNA"/>
</dbReference>
<evidence type="ECO:0000256" key="3">
    <source>
        <dbReference type="ARBA" id="ARBA00023157"/>
    </source>
</evidence>
<feature type="transmembrane region" description="Helical" evidence="8">
    <location>
        <begin position="119"/>
        <end position="138"/>
    </location>
</feature>
<dbReference type="Gene3D" id="1.20.90.10">
    <property type="entry name" value="Phospholipase A2 domain"/>
    <property type="match status" value="1"/>
</dbReference>
<protein>
    <recommendedName>
        <fullName evidence="4">Phosphatidylcholine 2-acylhydrolase</fullName>
    </recommendedName>
</protein>
<dbReference type="GO" id="GO:0005509">
    <property type="term" value="F:calcium ion binding"/>
    <property type="evidence" value="ECO:0007669"/>
    <property type="project" value="InterPro"/>
</dbReference>
<dbReference type="GO" id="GO:0006644">
    <property type="term" value="P:phospholipid metabolic process"/>
    <property type="evidence" value="ECO:0007669"/>
    <property type="project" value="InterPro"/>
</dbReference>
<dbReference type="GO" id="GO:0016042">
    <property type="term" value="P:lipid catabolic process"/>
    <property type="evidence" value="ECO:0007669"/>
    <property type="project" value="InterPro"/>
</dbReference>
<keyword evidence="8" id="KW-0472">Membrane</keyword>
<dbReference type="Proteomes" id="UP000663852">
    <property type="component" value="Unassembled WGS sequence"/>
</dbReference>
<reference evidence="11" key="1">
    <citation type="submission" date="2021-02" db="EMBL/GenBank/DDBJ databases">
        <authorList>
            <person name="Nowell W R."/>
        </authorList>
    </citation>
    <scope>NUCLEOTIDE SEQUENCE</scope>
</reference>
<keyword evidence="8" id="KW-1133">Transmembrane helix</keyword>
<dbReference type="InterPro" id="IPR033113">
    <property type="entry name" value="PLA2_histidine"/>
</dbReference>
<keyword evidence="8" id="KW-0812">Transmembrane</keyword>
<dbReference type="GO" id="GO:0047498">
    <property type="term" value="F:calcium-dependent phospholipase A2 activity"/>
    <property type="evidence" value="ECO:0007669"/>
    <property type="project" value="TreeGrafter"/>
</dbReference>
<dbReference type="PANTHER" id="PTHR11716">
    <property type="entry name" value="PHOSPHOLIPASE A2 FAMILY MEMBER"/>
    <property type="match status" value="1"/>
</dbReference>
<feature type="chain" id="PRO_5033010664" description="Phosphatidylcholine 2-acylhydrolase" evidence="9">
    <location>
        <begin position="18"/>
        <end position="148"/>
    </location>
</feature>
<keyword evidence="5" id="KW-0106">Calcium</keyword>
<comment type="similarity">
    <text evidence="7">Belongs to the phospholipase A2 family.</text>
</comment>
<evidence type="ECO:0000256" key="5">
    <source>
        <dbReference type="PIRSR" id="PIRSR601211-2"/>
    </source>
</evidence>
<evidence type="ECO:0000256" key="9">
    <source>
        <dbReference type="SAM" id="SignalP"/>
    </source>
</evidence>
<feature type="disulfide bond" evidence="6">
    <location>
        <begin position="55"/>
        <end position="72"/>
    </location>
</feature>
<dbReference type="SUPFAM" id="SSF48619">
    <property type="entry name" value="Phospholipase A2, PLA2"/>
    <property type="match status" value="1"/>
</dbReference>
<evidence type="ECO:0000256" key="2">
    <source>
        <dbReference type="ARBA" id="ARBA00022525"/>
    </source>
</evidence>
<keyword evidence="2" id="KW-0964">Secreted</keyword>
<evidence type="ECO:0000256" key="7">
    <source>
        <dbReference type="RuleBase" id="RU003654"/>
    </source>
</evidence>
<dbReference type="InterPro" id="IPR016090">
    <property type="entry name" value="PLA2-like_dom"/>
</dbReference>
<feature type="binding site" evidence="5">
    <location>
        <position position="76"/>
    </location>
    <ligand>
        <name>Ca(2+)</name>
        <dbReference type="ChEBI" id="CHEBI:29108"/>
    </ligand>
</feature>
<dbReference type="SMART" id="SM00085">
    <property type="entry name" value="PA2c"/>
    <property type="match status" value="1"/>
</dbReference>
<accession>A0A814F4M1</accession>
<feature type="binding site" evidence="5">
    <location>
        <position position="58"/>
    </location>
    <ligand>
        <name>Ca(2+)</name>
        <dbReference type="ChEBI" id="CHEBI:29108"/>
    </ligand>
</feature>